<proteinExistence type="predicted"/>
<name>A0A061A3T0_9ACTN</name>
<accession>A0A061A3T0</accession>
<dbReference type="Gene3D" id="3.40.50.1820">
    <property type="entry name" value="alpha/beta hydrolase"/>
    <property type="match status" value="1"/>
</dbReference>
<sequence length="117" mass="13042">MLGLQYAAERNPDWTSLICANGLASVNRFEAEVRDLMRALPGDVLGRTYGRELRGETNDPDYWAAQGEYVRACVLRTSTMRLDPELMSMLTFRTMIGSTGNRLRPGASKGRGAGVRW</sequence>
<keyword evidence="3" id="KW-1185">Reference proteome</keyword>
<dbReference type="EMBL" id="LK022848">
    <property type="protein sequence ID" value="CDR10891.1"/>
    <property type="molecule type" value="Genomic_DNA"/>
</dbReference>
<organism evidence="1">
    <name type="scientific">Streptomyces iranensis</name>
    <dbReference type="NCBI Taxonomy" id="576784"/>
    <lineage>
        <taxon>Bacteria</taxon>
        <taxon>Bacillati</taxon>
        <taxon>Actinomycetota</taxon>
        <taxon>Actinomycetes</taxon>
        <taxon>Kitasatosporales</taxon>
        <taxon>Streptomycetaceae</taxon>
        <taxon>Streptomyces</taxon>
        <taxon>Streptomyces violaceusniger group</taxon>
    </lineage>
</organism>
<evidence type="ECO:0000313" key="1">
    <source>
        <dbReference type="EMBL" id="CDR10891.1"/>
    </source>
</evidence>
<protein>
    <submittedName>
        <fullName evidence="1">Uncharacterized protein</fullName>
    </submittedName>
</protein>
<dbReference type="EMBL" id="JAGGLR010000001">
    <property type="protein sequence ID" value="MBP2059438.1"/>
    <property type="molecule type" value="Genomic_DNA"/>
</dbReference>
<gene>
    <name evidence="2" type="ORF">J2Z30_000434</name>
    <name evidence="1" type="ORF">SIRAN7108</name>
</gene>
<reference evidence="2 3" key="2">
    <citation type="submission" date="2021-03" db="EMBL/GenBank/DDBJ databases">
        <title>Genomic Encyclopedia of Type Strains, Phase IV (KMG-IV): sequencing the most valuable type-strain genomes for metagenomic binning, comparative biology and taxonomic classification.</title>
        <authorList>
            <person name="Goeker M."/>
        </authorList>
    </citation>
    <scope>NUCLEOTIDE SEQUENCE [LARGE SCALE GENOMIC DNA]</scope>
    <source>
        <strain evidence="2 3">DSM 41954</strain>
    </source>
</reference>
<reference evidence="1" key="1">
    <citation type="submission" date="2014-05" db="EMBL/GenBank/DDBJ databases">
        <authorList>
            <person name="Horn Fabian"/>
        </authorList>
    </citation>
    <scope>NUCLEOTIDE SEQUENCE</scope>
</reference>
<dbReference type="HOGENOM" id="CLU_2083557_0_0_11"/>
<evidence type="ECO:0000313" key="3">
    <source>
        <dbReference type="Proteomes" id="UP000756710"/>
    </source>
</evidence>
<dbReference type="AlphaFoldDB" id="A0A061A3T0"/>
<dbReference type="InterPro" id="IPR029058">
    <property type="entry name" value="AB_hydrolase_fold"/>
</dbReference>
<evidence type="ECO:0000313" key="2">
    <source>
        <dbReference type="EMBL" id="MBP2059438.1"/>
    </source>
</evidence>
<dbReference type="Proteomes" id="UP000756710">
    <property type="component" value="Unassembled WGS sequence"/>
</dbReference>